<dbReference type="Pfam" id="PF13242">
    <property type="entry name" value="Hydrolase_like"/>
    <property type="match status" value="1"/>
</dbReference>
<organism evidence="8 9">
    <name type="scientific">Cellvibrio zantedeschiae</name>
    <dbReference type="NCBI Taxonomy" id="1237077"/>
    <lineage>
        <taxon>Bacteria</taxon>
        <taxon>Pseudomonadati</taxon>
        <taxon>Pseudomonadota</taxon>
        <taxon>Gammaproteobacteria</taxon>
        <taxon>Cellvibrionales</taxon>
        <taxon>Cellvibrionaceae</taxon>
        <taxon>Cellvibrio</taxon>
    </lineage>
</organism>
<dbReference type="CDD" id="cd07503">
    <property type="entry name" value="HAD_HisB-N"/>
    <property type="match status" value="1"/>
</dbReference>
<evidence type="ECO:0000256" key="1">
    <source>
        <dbReference type="ARBA" id="ARBA00004496"/>
    </source>
</evidence>
<keyword evidence="4 7" id="KW-0378">Hydrolase</keyword>
<proteinExistence type="inferred from homology"/>
<keyword evidence="5 7" id="KW-0119">Carbohydrate metabolism</keyword>
<keyword evidence="9" id="KW-1185">Reference proteome</keyword>
<dbReference type="EMBL" id="BMYZ01000005">
    <property type="protein sequence ID" value="GGY88223.1"/>
    <property type="molecule type" value="Genomic_DNA"/>
</dbReference>
<dbReference type="InterPro" id="IPR004446">
    <property type="entry name" value="Heptose_bisP_phosphatase"/>
</dbReference>
<comment type="subcellular location">
    <subcellularLocation>
        <location evidence="1 7">Cytoplasm</location>
    </subcellularLocation>
</comment>
<dbReference type="Gene3D" id="3.40.50.1000">
    <property type="entry name" value="HAD superfamily/HAD-like"/>
    <property type="match status" value="1"/>
</dbReference>
<dbReference type="SUPFAM" id="SSF56784">
    <property type="entry name" value="HAD-like"/>
    <property type="match status" value="1"/>
</dbReference>
<dbReference type="PANTHER" id="PTHR42891:SF1">
    <property type="entry name" value="D-GLYCERO-BETA-D-MANNO-HEPTOSE-1,7-BISPHOSPHATE 7-PHOSPHATASE"/>
    <property type="match status" value="1"/>
</dbReference>
<sequence>MKLIILDRDGVINHDRADYVKSADECVPIDGSIDAIARLHKAGFTVVVATNQSGLARGKFDLDDLEAMHEKITGLVEEQGAELGAIFYCPHAPEDNCKCRKPMPGMVDAIEAEFNISAEGFYFVGDSLRDMQAAITKGCKPALVKTGNGEKTLGQLTDQSLQTDSPLMQLEQVQVFDNLAAAADFIIAQPDGH</sequence>
<dbReference type="NCBIfam" id="TIGR01656">
    <property type="entry name" value="Histidinol-ppas"/>
    <property type="match status" value="1"/>
</dbReference>
<name>A0ABQ3BAH5_9GAMM</name>
<dbReference type="InterPro" id="IPR006543">
    <property type="entry name" value="Histidinol-phos"/>
</dbReference>
<dbReference type="PANTHER" id="PTHR42891">
    <property type="entry name" value="D-GLYCERO-BETA-D-MANNO-HEPTOSE-1,7-BISPHOSPHATE 7-PHOSPHATASE"/>
    <property type="match status" value="1"/>
</dbReference>
<comment type="similarity">
    <text evidence="7">Belongs to the gmhB family.</text>
</comment>
<comment type="caution">
    <text evidence="8">The sequence shown here is derived from an EMBL/GenBank/DDBJ whole genome shotgun (WGS) entry which is preliminary data.</text>
</comment>
<dbReference type="PIRSF" id="PIRSF004682">
    <property type="entry name" value="GmhB"/>
    <property type="match status" value="1"/>
</dbReference>
<dbReference type="RefSeq" id="WP_189421322.1">
    <property type="nucleotide sequence ID" value="NZ_BMYZ01000005.1"/>
</dbReference>
<dbReference type="InterPro" id="IPR036412">
    <property type="entry name" value="HAD-like_sf"/>
</dbReference>
<evidence type="ECO:0000313" key="9">
    <source>
        <dbReference type="Proteomes" id="UP000619761"/>
    </source>
</evidence>
<evidence type="ECO:0000256" key="6">
    <source>
        <dbReference type="ARBA" id="ARBA00031828"/>
    </source>
</evidence>
<evidence type="ECO:0000256" key="3">
    <source>
        <dbReference type="ARBA" id="ARBA00022723"/>
    </source>
</evidence>
<gene>
    <name evidence="8" type="primary">gmhB</name>
    <name evidence="8" type="ORF">GCM10011613_36590</name>
</gene>
<reference evidence="9" key="1">
    <citation type="journal article" date="2019" name="Int. J. Syst. Evol. Microbiol.">
        <title>The Global Catalogue of Microorganisms (GCM) 10K type strain sequencing project: providing services to taxonomists for standard genome sequencing and annotation.</title>
        <authorList>
            <consortium name="The Broad Institute Genomics Platform"/>
            <consortium name="The Broad Institute Genome Sequencing Center for Infectious Disease"/>
            <person name="Wu L."/>
            <person name="Ma J."/>
        </authorList>
    </citation>
    <scope>NUCLEOTIDE SEQUENCE [LARGE SCALE GENOMIC DNA]</scope>
    <source>
        <strain evidence="9">KCTC 32239</strain>
    </source>
</reference>
<dbReference type="Proteomes" id="UP000619761">
    <property type="component" value="Unassembled WGS sequence"/>
</dbReference>
<dbReference type="NCBIfam" id="TIGR01662">
    <property type="entry name" value="HAD-SF-IIIA"/>
    <property type="match status" value="1"/>
</dbReference>
<protein>
    <recommendedName>
        <fullName evidence="6 7">D,D-heptose 1,7-bisphosphate phosphatase</fullName>
        <ecNumber evidence="7">3.1.3.-</ecNumber>
    </recommendedName>
</protein>
<dbReference type="NCBIfam" id="NF006506">
    <property type="entry name" value="PRK08942.1"/>
    <property type="match status" value="1"/>
</dbReference>
<dbReference type="InterPro" id="IPR023214">
    <property type="entry name" value="HAD_sf"/>
</dbReference>
<evidence type="ECO:0000313" key="8">
    <source>
        <dbReference type="EMBL" id="GGY88223.1"/>
    </source>
</evidence>
<evidence type="ECO:0000256" key="4">
    <source>
        <dbReference type="ARBA" id="ARBA00022801"/>
    </source>
</evidence>
<evidence type="ECO:0000256" key="5">
    <source>
        <dbReference type="ARBA" id="ARBA00023277"/>
    </source>
</evidence>
<accession>A0ABQ3BAH5</accession>
<dbReference type="EC" id="3.1.3.-" evidence="7"/>
<evidence type="ECO:0000256" key="7">
    <source>
        <dbReference type="PIRNR" id="PIRNR004682"/>
    </source>
</evidence>
<keyword evidence="3" id="KW-0479">Metal-binding</keyword>
<dbReference type="InterPro" id="IPR006549">
    <property type="entry name" value="HAD-SF_hydro_IIIA"/>
</dbReference>
<keyword evidence="2 7" id="KW-0963">Cytoplasm</keyword>
<evidence type="ECO:0000256" key="2">
    <source>
        <dbReference type="ARBA" id="ARBA00022490"/>
    </source>
</evidence>